<evidence type="ECO:0000256" key="2">
    <source>
        <dbReference type="ARBA" id="ARBA00022649"/>
    </source>
</evidence>
<dbReference type="InterPro" id="IPR007337">
    <property type="entry name" value="RelB/DinJ"/>
</dbReference>
<evidence type="ECO:0000256" key="1">
    <source>
        <dbReference type="ARBA" id="ARBA00010562"/>
    </source>
</evidence>
<dbReference type="InterPro" id="IPR013321">
    <property type="entry name" value="Arc_rbn_hlx_hlx"/>
</dbReference>
<evidence type="ECO:0000313" key="4">
    <source>
        <dbReference type="Proteomes" id="UP000406184"/>
    </source>
</evidence>
<name>A0A564SWG3_9FIRM</name>
<reference evidence="3 4" key="1">
    <citation type="submission" date="2019-07" db="EMBL/GenBank/DDBJ databases">
        <authorList>
            <person name="Hibberd C M."/>
            <person name="Gehrig L. J."/>
            <person name="Chang H.-W."/>
            <person name="Venkatesh S."/>
        </authorList>
    </citation>
    <scope>NUCLEOTIDE SEQUENCE [LARGE SCALE GENOMIC DNA]</scope>
    <source>
        <strain evidence="3">Faecalibacterium_prausnitzii_JG_BgPS064</strain>
    </source>
</reference>
<dbReference type="Proteomes" id="UP000406184">
    <property type="component" value="Unassembled WGS sequence"/>
</dbReference>
<comment type="similarity">
    <text evidence="1">Belongs to the RelB/DinJ antitoxin family.</text>
</comment>
<evidence type="ECO:0000313" key="3">
    <source>
        <dbReference type="EMBL" id="VUW99143.1"/>
    </source>
</evidence>
<dbReference type="PANTHER" id="PTHR38781">
    <property type="entry name" value="ANTITOXIN DINJ-RELATED"/>
    <property type="match status" value="1"/>
</dbReference>
<dbReference type="Pfam" id="PF04221">
    <property type="entry name" value="RelB"/>
    <property type="match status" value="1"/>
</dbReference>
<organism evidence="3 4">
    <name type="scientific">Faecalibacterium prausnitzii</name>
    <dbReference type="NCBI Taxonomy" id="853"/>
    <lineage>
        <taxon>Bacteria</taxon>
        <taxon>Bacillati</taxon>
        <taxon>Bacillota</taxon>
        <taxon>Clostridia</taxon>
        <taxon>Eubacteriales</taxon>
        <taxon>Oscillospiraceae</taxon>
        <taxon>Faecalibacterium</taxon>
    </lineage>
</organism>
<dbReference type="AlphaFoldDB" id="A0A564SWG3"/>
<keyword evidence="2" id="KW-1277">Toxin-antitoxin system</keyword>
<gene>
    <name evidence="3" type="ORF">FPPS064S07_02519</name>
</gene>
<keyword evidence="4" id="KW-1185">Reference proteome</keyword>
<dbReference type="RefSeq" id="WP_158390141.1">
    <property type="nucleotide sequence ID" value="NZ_CABHMY010000088.1"/>
</dbReference>
<dbReference type="EMBL" id="CABHMY010000088">
    <property type="protein sequence ID" value="VUW99143.1"/>
    <property type="molecule type" value="Genomic_DNA"/>
</dbReference>
<sequence>MAQTTVSIRMDNDLKNSFDHICNELGMSMSTAVTMLAKKMTREQRLPFELSVDPFYSEQNQARLRKSIAEMEATGGTIHEVNFDD</sequence>
<dbReference type="GO" id="GO:0006355">
    <property type="term" value="P:regulation of DNA-templated transcription"/>
    <property type="evidence" value="ECO:0007669"/>
    <property type="project" value="InterPro"/>
</dbReference>
<dbReference type="Gene3D" id="1.10.1220.10">
    <property type="entry name" value="Met repressor-like"/>
    <property type="match status" value="1"/>
</dbReference>
<dbReference type="PANTHER" id="PTHR38781:SF1">
    <property type="entry name" value="ANTITOXIN DINJ-RELATED"/>
    <property type="match status" value="1"/>
</dbReference>
<accession>A0A564SWG3</accession>
<proteinExistence type="inferred from homology"/>
<dbReference type="NCBIfam" id="TIGR02384">
    <property type="entry name" value="RelB_DinJ"/>
    <property type="match status" value="1"/>
</dbReference>
<dbReference type="GO" id="GO:0006351">
    <property type="term" value="P:DNA-templated transcription"/>
    <property type="evidence" value="ECO:0007669"/>
    <property type="project" value="TreeGrafter"/>
</dbReference>
<protein>
    <submittedName>
        <fullName evidence="3">RelB antitoxin</fullName>
    </submittedName>
</protein>